<feature type="transmembrane region" description="Helical" evidence="1">
    <location>
        <begin position="6"/>
        <end position="22"/>
    </location>
</feature>
<keyword evidence="1" id="KW-0472">Membrane</keyword>
<dbReference type="STRING" id="1121105.GCA_000421665_00328"/>
<dbReference type="InterPro" id="IPR001763">
    <property type="entry name" value="Rhodanese-like_dom"/>
</dbReference>
<dbReference type="InterPro" id="IPR050229">
    <property type="entry name" value="GlpE_sulfurtransferase"/>
</dbReference>
<evidence type="ECO:0000313" key="4">
    <source>
        <dbReference type="Proteomes" id="UP000262195"/>
    </source>
</evidence>
<evidence type="ECO:0000259" key="2">
    <source>
        <dbReference type="PROSITE" id="PS50206"/>
    </source>
</evidence>
<keyword evidence="3" id="KW-0808">Transferase</keyword>
<dbReference type="InterPro" id="IPR036873">
    <property type="entry name" value="Rhodanese-like_dom_sf"/>
</dbReference>
<evidence type="ECO:0000313" key="3">
    <source>
        <dbReference type="EMBL" id="HCS93176.1"/>
    </source>
</evidence>
<dbReference type="PANTHER" id="PTHR43031">
    <property type="entry name" value="FAD-DEPENDENT OXIDOREDUCTASE"/>
    <property type="match status" value="1"/>
</dbReference>
<proteinExistence type="predicted"/>
<protein>
    <submittedName>
        <fullName evidence="3">Sulfurtransferase</fullName>
    </submittedName>
</protein>
<gene>
    <name evidence="3" type="ORF">DIW15_00520</name>
</gene>
<dbReference type="EMBL" id="DQHO01000003">
    <property type="protein sequence ID" value="HCS93176.1"/>
    <property type="molecule type" value="Genomic_DNA"/>
</dbReference>
<dbReference type="PANTHER" id="PTHR43031:SF18">
    <property type="entry name" value="RHODANESE-RELATED SULFURTRANSFERASES"/>
    <property type="match status" value="1"/>
</dbReference>
<keyword evidence="1" id="KW-0812">Transmembrane</keyword>
<organism evidence="3 4">
    <name type="scientific">Bavariicoccus seileri</name>
    <dbReference type="NCBI Taxonomy" id="549685"/>
    <lineage>
        <taxon>Bacteria</taxon>
        <taxon>Bacillati</taxon>
        <taxon>Bacillota</taxon>
        <taxon>Bacilli</taxon>
        <taxon>Lactobacillales</taxon>
        <taxon>Enterococcaceae</taxon>
        <taxon>Bavariicoccus</taxon>
    </lineage>
</organism>
<dbReference type="SUPFAM" id="SSF52821">
    <property type="entry name" value="Rhodanese/Cell cycle control phosphatase"/>
    <property type="match status" value="1"/>
</dbReference>
<dbReference type="SMART" id="SM00450">
    <property type="entry name" value="RHOD"/>
    <property type="match status" value="1"/>
</dbReference>
<dbReference type="CDD" id="cd00158">
    <property type="entry name" value="RHOD"/>
    <property type="match status" value="1"/>
</dbReference>
<keyword evidence="1" id="KW-1133">Transmembrane helix</keyword>
<dbReference type="AlphaFoldDB" id="A0A3D4S3H2"/>
<dbReference type="Gene3D" id="3.40.250.10">
    <property type="entry name" value="Rhodanese-like domain"/>
    <property type="match status" value="1"/>
</dbReference>
<dbReference type="PROSITE" id="PS50206">
    <property type="entry name" value="RHODANESE_3"/>
    <property type="match status" value="1"/>
</dbReference>
<comment type="caution">
    <text evidence="3">The sequence shown here is derived from an EMBL/GenBank/DDBJ whole genome shotgun (WGS) entry which is preliminary data.</text>
</comment>
<dbReference type="Proteomes" id="UP000262195">
    <property type="component" value="Unassembled WGS sequence"/>
</dbReference>
<evidence type="ECO:0000256" key="1">
    <source>
        <dbReference type="SAM" id="Phobius"/>
    </source>
</evidence>
<feature type="domain" description="Rhodanese" evidence="2">
    <location>
        <begin position="38"/>
        <end position="126"/>
    </location>
</feature>
<reference evidence="3 4" key="1">
    <citation type="journal article" date="2018" name="Nat. Biotechnol.">
        <title>A standardized bacterial taxonomy based on genome phylogeny substantially revises the tree of life.</title>
        <authorList>
            <person name="Parks D.H."/>
            <person name="Chuvochina M."/>
            <person name="Waite D.W."/>
            <person name="Rinke C."/>
            <person name="Skarshewski A."/>
            <person name="Chaumeil P.A."/>
            <person name="Hugenholtz P."/>
        </authorList>
    </citation>
    <scope>NUCLEOTIDE SEQUENCE [LARGE SCALE GENOMIC DNA]</scope>
    <source>
        <strain evidence="3">UBA11306</strain>
    </source>
</reference>
<sequence length="127" mass="14696">MNIILLTVVIIFGIYYLVQLYFRKKSAKLVSSEVFGDDIRKTQVVDVRETTEFHKGHILGARNIPYTQFKQRYHELRKDQKIRLYDDGVFLAGKAARILKKNGYSDIEILKSGFAAWDGKVKGEKPE</sequence>
<accession>A0A3D4S3H2</accession>
<dbReference type="Pfam" id="PF00581">
    <property type="entry name" value="Rhodanese"/>
    <property type="match status" value="1"/>
</dbReference>
<dbReference type="GO" id="GO:0016740">
    <property type="term" value="F:transferase activity"/>
    <property type="evidence" value="ECO:0007669"/>
    <property type="project" value="UniProtKB-KW"/>
</dbReference>
<name>A0A3D4S3H2_9ENTE</name>